<dbReference type="InterPro" id="IPR001680">
    <property type="entry name" value="WD40_rpt"/>
</dbReference>
<comment type="caution">
    <text evidence="5">The sequence shown here is derived from an EMBL/GenBank/DDBJ whole genome shotgun (WGS) entry which is preliminary data.</text>
</comment>
<dbReference type="SMART" id="SM00320">
    <property type="entry name" value="WD40"/>
    <property type="match status" value="7"/>
</dbReference>
<dbReference type="CDD" id="cd00200">
    <property type="entry name" value="WD40"/>
    <property type="match status" value="1"/>
</dbReference>
<dbReference type="InterPro" id="IPR019734">
    <property type="entry name" value="TPR_rpt"/>
</dbReference>
<keyword evidence="1" id="KW-0853">WD repeat</keyword>
<feature type="region of interest" description="Disordered" evidence="3">
    <location>
        <begin position="1"/>
        <end position="57"/>
    </location>
</feature>
<feature type="compositionally biased region" description="Acidic residues" evidence="3">
    <location>
        <begin position="42"/>
        <end position="54"/>
    </location>
</feature>
<organism evidence="5 6">
    <name type="scientific">Boletus edulis BED1</name>
    <dbReference type="NCBI Taxonomy" id="1328754"/>
    <lineage>
        <taxon>Eukaryota</taxon>
        <taxon>Fungi</taxon>
        <taxon>Dikarya</taxon>
        <taxon>Basidiomycota</taxon>
        <taxon>Agaricomycotina</taxon>
        <taxon>Agaricomycetes</taxon>
        <taxon>Agaricomycetidae</taxon>
        <taxon>Boletales</taxon>
        <taxon>Boletineae</taxon>
        <taxon>Boletaceae</taxon>
        <taxon>Boletoideae</taxon>
        <taxon>Boletus</taxon>
    </lineage>
</organism>
<gene>
    <name evidence="5" type="ORF">L210DRAFT_3763949</name>
</gene>
<feature type="region of interest" description="Disordered" evidence="3">
    <location>
        <begin position="1682"/>
        <end position="1717"/>
    </location>
</feature>
<evidence type="ECO:0000313" key="5">
    <source>
        <dbReference type="EMBL" id="KAF8432205.1"/>
    </source>
</evidence>
<dbReference type="InterPro" id="IPR011990">
    <property type="entry name" value="TPR-like_helical_dom_sf"/>
</dbReference>
<proteinExistence type="predicted"/>
<feature type="domain" description="Heterokaryon incompatibility" evidence="4">
    <location>
        <begin position="1313"/>
        <end position="1401"/>
    </location>
</feature>
<accession>A0AAD4G9Z4</accession>
<dbReference type="Proteomes" id="UP001194468">
    <property type="component" value="Unassembled WGS sequence"/>
</dbReference>
<keyword evidence="6" id="KW-1185">Reference proteome</keyword>
<name>A0AAD4G9Z4_BOLED</name>
<reference evidence="5" key="1">
    <citation type="submission" date="2019-10" db="EMBL/GenBank/DDBJ databases">
        <authorList>
            <consortium name="DOE Joint Genome Institute"/>
            <person name="Kuo A."/>
            <person name="Miyauchi S."/>
            <person name="Kiss E."/>
            <person name="Drula E."/>
            <person name="Kohler A."/>
            <person name="Sanchez-Garcia M."/>
            <person name="Andreopoulos B."/>
            <person name="Barry K.W."/>
            <person name="Bonito G."/>
            <person name="Buee M."/>
            <person name="Carver A."/>
            <person name="Chen C."/>
            <person name="Cichocki N."/>
            <person name="Clum A."/>
            <person name="Culley D."/>
            <person name="Crous P.W."/>
            <person name="Fauchery L."/>
            <person name="Girlanda M."/>
            <person name="Hayes R."/>
            <person name="Keri Z."/>
            <person name="LaButti K."/>
            <person name="Lipzen A."/>
            <person name="Lombard V."/>
            <person name="Magnuson J."/>
            <person name="Maillard F."/>
            <person name="Morin E."/>
            <person name="Murat C."/>
            <person name="Nolan M."/>
            <person name="Ohm R."/>
            <person name="Pangilinan J."/>
            <person name="Pereira M."/>
            <person name="Perotto S."/>
            <person name="Peter M."/>
            <person name="Riley R."/>
            <person name="Sitrit Y."/>
            <person name="Stielow B."/>
            <person name="Szollosi G."/>
            <person name="Zifcakova L."/>
            <person name="Stursova M."/>
            <person name="Spatafora J.W."/>
            <person name="Tedersoo L."/>
            <person name="Vaario L.-M."/>
            <person name="Yamada A."/>
            <person name="Yan M."/>
            <person name="Wang P."/>
            <person name="Xu J."/>
            <person name="Bruns T."/>
            <person name="Baldrian P."/>
            <person name="Vilgalys R."/>
            <person name="Henrissat B."/>
            <person name="Grigoriev I.V."/>
            <person name="Hibbett D."/>
            <person name="Nagy L.G."/>
            <person name="Martin F.M."/>
        </authorList>
    </citation>
    <scope>NUCLEOTIDE SEQUENCE</scope>
    <source>
        <strain evidence="5">BED1</strain>
    </source>
</reference>
<dbReference type="InterPro" id="IPR015943">
    <property type="entry name" value="WD40/YVTN_repeat-like_dom_sf"/>
</dbReference>
<keyword evidence="2" id="KW-0802">TPR repeat</keyword>
<dbReference type="SMART" id="SM00028">
    <property type="entry name" value="TPR"/>
    <property type="match status" value="4"/>
</dbReference>
<feature type="compositionally biased region" description="Basic and acidic residues" evidence="3">
    <location>
        <begin position="518"/>
        <end position="541"/>
    </location>
</feature>
<sequence>MPSSSISAGKKRARSPDEGAKRRKKGTSKTSDKKRVPMPESGDSDSDASSDDDLGTVNPMDCKVAGRTIARCHDMFADIGKVINVMLLAKEEEDSKNGNLSESDNEAMQLHRQDYLSKISDKTLACYKRLYGVILRLIPGIKALIGNRGSQGAQLKRVTKKINHAINEARSNDAGKLRDKIASYATLDPSVAVISPAIPSGSSRSQLGVNHPVLAGYLCPIDSVKAFQDNPEGTRKKLENGKIKMSANNLPAFLWEENGCKFNEDSLLEGFFCGFYIERVTRHIFTGPSTGMGGDARGSKPNNSELVQMDCVEGAHLAYAAVQARFGISSKNRWTEQDGNFDYRNFYYGLIEMIDDYPDVKATVSKHYNMLLFKDENGRQKDTGNDENDDGDEDGNKMSVLSRMRAQIAAGRASSGPSTRGNLATLDTPPADKPQTVASPPTTTTTTSETPADNPDIFASPLRTSTTTSDPPSNPIPVVSDASSSDVNDVSTTSSKPTVSSASISSSPIRSISVVPAQRKDSPLSDLSDSEKDEAKGSKEKKANKKGKRKAPDADSPPRLRCINIRDPIASLVFLADGKHIAGGCMDGSIRRWRVSDWGETEPAMKSDGMVVKSVVASSDGRWIAGGGVDCGVMIWSATSYENVGGPFERCETGVTALDISPDSSRIAAGLEDGSVVVWRLESRERTAGPLRHEESLVSSVKFSPTGDGLASACSGRGSDPIRIWDSRTGELLVCLSTDTKPTYSLAWTLDGRRLFAGGPRGSIRCFDIASRTVLSGFGDQFCDSVTSLCISNNDRFLVAGSESSCSLSFWDVNTFEPILPTLSLQSEAPAMAVSPDDQHLVVGTVDKKITVWSLSDIVPMTYFFHRLSPFRRATRSLNAVHGQWSHGNLEEAEEILSNEITKLDCPEFVTYSRANRALVRARLHKWDKALEDVRMLLRQPKVAHIPPIAHVAHAFVLFGEGKHQEATQAIDSALCLCNDNTKPFVKLIKLIILFEVGHHNEVEVFCYKTEPSDCTPDVASLRSVVKAQLLVLLAEHSMMGQDCSEAIKHLQKAQSLRPFIRAPELRTISLIFGWNFDGLNCVIQQQKCAALFASGRTRDAIDAVVEMHKDLKGEAAERKEVYESLDGFKKHCLEAAESLAEEAMRNGNYDDAIACYSAALDLNPASPEQILMKRSDAYAAKDLWENALRDANEVFRRNASFPQVYECRALQKLERTLCPISETFLLSILVELLCQYTLSREAIAKTVEEILDPEKIPLRMIDTTTGKLCEKARLKDVFEDDAVFKKLVVSLTMTEHMDTARISCDVKEFFRYVMFSHRWQGNEPLYSDVVNLKDQSVYKLPTAKLVIKLQTFCRTAGEAGYRWAWSDTCCIDQKNPREFENSINSMFRWYHHSSLTLVYLWDVLPSSPRGGLTKSAWLTRGWTLQELLAPAVIRFYTADWTPYLLDSRANHKESDAIIGEIASTVGVPASDLLSFRPSSDDVHWKLSMASQRDTTVPQDSVYCLFGIFDVYMNVIPAEPQYRAVGRLLQKVITCSESKDVSCLAWVGKPSQLSSWLPTHIKMYYGRCHMPSSIGEEEIQRSVSELESSLTREYEEQALAFCDKLEHLRRAEFNGWHLRLPCIAFPVISFEPDRISKSNAKMYIAEATLLEKTRVRTDELLQQNLLLVCPWIHELLDLGQPHGHQRGEADNDHGRPDHLNVHHDNPGPSTASSLLPSPLAPFDEHTRALRFIARLRQPMTALLLSKQRGGVYKRVATDHEIVIEMRRGIFLDNANVMVVEII</sequence>
<dbReference type="SUPFAM" id="SSF48452">
    <property type="entry name" value="TPR-like"/>
    <property type="match status" value="1"/>
</dbReference>
<protein>
    <recommendedName>
        <fullName evidence="4">Heterokaryon incompatibility domain-containing protein</fullName>
    </recommendedName>
</protein>
<dbReference type="PROSITE" id="PS50005">
    <property type="entry name" value="TPR"/>
    <property type="match status" value="1"/>
</dbReference>
<dbReference type="SUPFAM" id="SSF50978">
    <property type="entry name" value="WD40 repeat-like"/>
    <property type="match status" value="1"/>
</dbReference>
<dbReference type="Gene3D" id="2.130.10.10">
    <property type="entry name" value="YVTN repeat-like/Quinoprotein amine dehydrogenase"/>
    <property type="match status" value="2"/>
</dbReference>
<feature type="compositionally biased region" description="Low complexity" evidence="3">
    <location>
        <begin position="460"/>
        <end position="471"/>
    </location>
</feature>
<dbReference type="PANTHER" id="PTHR10622:SF10">
    <property type="entry name" value="HET DOMAIN-CONTAINING PROTEIN"/>
    <property type="match status" value="1"/>
</dbReference>
<dbReference type="Pfam" id="PF20414">
    <property type="entry name" value="DUF6698"/>
    <property type="match status" value="1"/>
</dbReference>
<evidence type="ECO:0000259" key="4">
    <source>
        <dbReference type="Pfam" id="PF06985"/>
    </source>
</evidence>
<evidence type="ECO:0000256" key="3">
    <source>
        <dbReference type="SAM" id="MobiDB-lite"/>
    </source>
</evidence>
<feature type="repeat" description="TPR" evidence="2">
    <location>
        <begin position="1134"/>
        <end position="1167"/>
    </location>
</feature>
<dbReference type="EMBL" id="WHUW01000042">
    <property type="protein sequence ID" value="KAF8432205.1"/>
    <property type="molecule type" value="Genomic_DNA"/>
</dbReference>
<feature type="compositionally biased region" description="Low complexity" evidence="3">
    <location>
        <begin position="478"/>
        <end position="516"/>
    </location>
</feature>
<evidence type="ECO:0000256" key="2">
    <source>
        <dbReference type="PROSITE-ProRule" id="PRU00339"/>
    </source>
</evidence>
<dbReference type="Pfam" id="PF00400">
    <property type="entry name" value="WD40"/>
    <property type="match status" value="5"/>
</dbReference>
<dbReference type="PROSITE" id="PS50082">
    <property type="entry name" value="WD_REPEATS_2"/>
    <property type="match status" value="1"/>
</dbReference>
<dbReference type="Gene3D" id="1.25.40.10">
    <property type="entry name" value="Tetratricopeptide repeat domain"/>
    <property type="match status" value="2"/>
</dbReference>
<dbReference type="Pfam" id="PF06985">
    <property type="entry name" value="HET"/>
    <property type="match status" value="1"/>
</dbReference>
<feature type="compositionally biased region" description="Low complexity" evidence="3">
    <location>
        <begin position="439"/>
        <end position="451"/>
    </location>
</feature>
<feature type="compositionally biased region" description="Low complexity" evidence="3">
    <location>
        <begin position="1708"/>
        <end position="1717"/>
    </location>
</feature>
<dbReference type="InterPro" id="IPR036322">
    <property type="entry name" value="WD40_repeat_dom_sf"/>
</dbReference>
<dbReference type="PANTHER" id="PTHR10622">
    <property type="entry name" value="HET DOMAIN-CONTAINING PROTEIN"/>
    <property type="match status" value="1"/>
</dbReference>
<evidence type="ECO:0000313" key="6">
    <source>
        <dbReference type="Proteomes" id="UP001194468"/>
    </source>
</evidence>
<feature type="repeat" description="WD" evidence="1">
    <location>
        <begin position="648"/>
        <end position="689"/>
    </location>
</feature>
<dbReference type="InterPro" id="IPR010730">
    <property type="entry name" value="HET"/>
</dbReference>
<feature type="region of interest" description="Disordered" evidence="3">
    <location>
        <begin position="377"/>
        <end position="560"/>
    </location>
</feature>
<dbReference type="InterPro" id="IPR046521">
    <property type="entry name" value="DUF6698"/>
</dbReference>
<reference evidence="5" key="2">
    <citation type="journal article" date="2020" name="Nat. Commun.">
        <title>Large-scale genome sequencing of mycorrhizal fungi provides insights into the early evolution of symbiotic traits.</title>
        <authorList>
            <person name="Miyauchi S."/>
            <person name="Kiss E."/>
            <person name="Kuo A."/>
            <person name="Drula E."/>
            <person name="Kohler A."/>
            <person name="Sanchez-Garcia M."/>
            <person name="Morin E."/>
            <person name="Andreopoulos B."/>
            <person name="Barry K.W."/>
            <person name="Bonito G."/>
            <person name="Buee M."/>
            <person name="Carver A."/>
            <person name="Chen C."/>
            <person name="Cichocki N."/>
            <person name="Clum A."/>
            <person name="Culley D."/>
            <person name="Crous P.W."/>
            <person name="Fauchery L."/>
            <person name="Girlanda M."/>
            <person name="Hayes R.D."/>
            <person name="Keri Z."/>
            <person name="LaButti K."/>
            <person name="Lipzen A."/>
            <person name="Lombard V."/>
            <person name="Magnuson J."/>
            <person name="Maillard F."/>
            <person name="Murat C."/>
            <person name="Nolan M."/>
            <person name="Ohm R.A."/>
            <person name="Pangilinan J."/>
            <person name="Pereira M.F."/>
            <person name="Perotto S."/>
            <person name="Peter M."/>
            <person name="Pfister S."/>
            <person name="Riley R."/>
            <person name="Sitrit Y."/>
            <person name="Stielow J.B."/>
            <person name="Szollosi G."/>
            <person name="Zifcakova L."/>
            <person name="Stursova M."/>
            <person name="Spatafora J.W."/>
            <person name="Tedersoo L."/>
            <person name="Vaario L.M."/>
            <person name="Yamada A."/>
            <person name="Yan M."/>
            <person name="Wang P."/>
            <person name="Xu J."/>
            <person name="Bruns T."/>
            <person name="Baldrian P."/>
            <person name="Vilgalys R."/>
            <person name="Dunand C."/>
            <person name="Henrissat B."/>
            <person name="Grigoriev I.V."/>
            <person name="Hibbett D."/>
            <person name="Nagy L.G."/>
            <person name="Martin F.M."/>
        </authorList>
    </citation>
    <scope>NUCLEOTIDE SEQUENCE</scope>
    <source>
        <strain evidence="5">BED1</strain>
    </source>
</reference>
<feature type="compositionally biased region" description="Basic and acidic residues" evidence="3">
    <location>
        <begin position="1685"/>
        <end position="1705"/>
    </location>
</feature>
<evidence type="ECO:0000256" key="1">
    <source>
        <dbReference type="PROSITE-ProRule" id="PRU00221"/>
    </source>
</evidence>